<proteinExistence type="predicted"/>
<accession>A0A180GCY0</accession>
<reference evidence="1" key="1">
    <citation type="submission" date="2009-11" db="EMBL/GenBank/DDBJ databases">
        <authorList>
            <consortium name="The Broad Institute Genome Sequencing Platform"/>
            <person name="Ward D."/>
            <person name="Feldgarden M."/>
            <person name="Earl A."/>
            <person name="Young S.K."/>
            <person name="Zeng Q."/>
            <person name="Koehrsen M."/>
            <person name="Alvarado L."/>
            <person name="Berlin A."/>
            <person name="Bochicchio J."/>
            <person name="Borenstein D."/>
            <person name="Chapman S.B."/>
            <person name="Chen Z."/>
            <person name="Engels R."/>
            <person name="Freedman E."/>
            <person name="Gellesch M."/>
            <person name="Goldberg J."/>
            <person name="Griggs A."/>
            <person name="Gujja S."/>
            <person name="Heilman E."/>
            <person name="Heiman D."/>
            <person name="Hepburn T."/>
            <person name="Howarth C."/>
            <person name="Jen D."/>
            <person name="Larson L."/>
            <person name="Lewis B."/>
            <person name="Mehta T."/>
            <person name="Park D."/>
            <person name="Pearson M."/>
            <person name="Roberts A."/>
            <person name="Saif S."/>
            <person name="Shea T."/>
            <person name="Shenoy N."/>
            <person name="Sisk P."/>
            <person name="Stolte C."/>
            <person name="Sykes S."/>
            <person name="Thomson T."/>
            <person name="Walk T."/>
            <person name="White J."/>
            <person name="Yandava C."/>
            <person name="Izard J."/>
            <person name="Baranova O.V."/>
            <person name="Blanton J.M."/>
            <person name="Tanner A.C."/>
            <person name="Dewhirst F.E."/>
            <person name="Haas B."/>
            <person name="Nusbaum C."/>
            <person name="Birren B."/>
        </authorList>
    </citation>
    <scope>NUCLEOTIDE SEQUENCE [LARGE SCALE GENOMIC DNA]</scope>
    <source>
        <strain evidence="1">1-1 BBBD Race 1</strain>
    </source>
</reference>
<reference evidence="1" key="2">
    <citation type="submission" date="2016-05" db="EMBL/GenBank/DDBJ databases">
        <title>Comparative analysis highlights variable genome content of wheat rusts and divergence of the mating loci.</title>
        <authorList>
            <person name="Cuomo C.A."/>
            <person name="Bakkeren G."/>
            <person name="Szabo L."/>
            <person name="Khalil H."/>
            <person name="Joly D."/>
            <person name="Goldberg J."/>
            <person name="Young S."/>
            <person name="Zeng Q."/>
            <person name="Fellers J."/>
        </authorList>
    </citation>
    <scope>NUCLEOTIDE SEQUENCE [LARGE SCALE GENOMIC DNA]</scope>
    <source>
        <strain evidence="1">1-1 BBBD Race 1</strain>
    </source>
</reference>
<evidence type="ECO:0000313" key="3">
    <source>
        <dbReference type="Proteomes" id="UP000005240"/>
    </source>
</evidence>
<dbReference type="EMBL" id="ADAS02000104">
    <property type="protein sequence ID" value="OAV90308.1"/>
    <property type="molecule type" value="Genomic_DNA"/>
</dbReference>
<dbReference type="VEuPathDB" id="FungiDB:PTTG_28366"/>
<protein>
    <submittedName>
        <fullName evidence="1 2">Uncharacterized protein</fullName>
    </submittedName>
</protein>
<reference evidence="2 3" key="3">
    <citation type="journal article" date="2017" name="G3 (Bethesda)">
        <title>Comparative analysis highlights variable genome content of wheat rusts and divergence of the mating loci.</title>
        <authorList>
            <person name="Cuomo C.A."/>
            <person name="Bakkeren G."/>
            <person name="Khalil H.B."/>
            <person name="Panwar V."/>
            <person name="Joly D."/>
            <person name="Linning R."/>
            <person name="Sakthikumar S."/>
            <person name="Song X."/>
            <person name="Adiconis X."/>
            <person name="Fan L."/>
            <person name="Goldberg J.M."/>
            <person name="Levin J.Z."/>
            <person name="Young S."/>
            <person name="Zeng Q."/>
            <person name="Anikster Y."/>
            <person name="Bruce M."/>
            <person name="Wang M."/>
            <person name="Yin C."/>
            <person name="McCallum B."/>
            <person name="Szabo L.J."/>
            <person name="Hulbert S."/>
            <person name="Chen X."/>
            <person name="Fellers J.P."/>
        </authorList>
    </citation>
    <scope>NUCLEOTIDE SEQUENCE</scope>
    <source>
        <strain evidence="2">isolate 1-1 / race 1 (BBBD)</strain>
        <strain evidence="3">Isolate 1-1 / race 1 (BBBD)</strain>
    </source>
</reference>
<dbReference type="Proteomes" id="UP000005240">
    <property type="component" value="Unassembled WGS sequence"/>
</dbReference>
<dbReference type="AlphaFoldDB" id="A0A180GCY0"/>
<keyword evidence="3" id="KW-1185">Reference proteome</keyword>
<evidence type="ECO:0000313" key="1">
    <source>
        <dbReference type="EMBL" id="OAV90308.1"/>
    </source>
</evidence>
<organism evidence="1">
    <name type="scientific">Puccinia triticina (isolate 1-1 / race 1 (BBBD))</name>
    <name type="common">Brown leaf rust fungus</name>
    <dbReference type="NCBI Taxonomy" id="630390"/>
    <lineage>
        <taxon>Eukaryota</taxon>
        <taxon>Fungi</taxon>
        <taxon>Dikarya</taxon>
        <taxon>Basidiomycota</taxon>
        <taxon>Pucciniomycotina</taxon>
        <taxon>Pucciniomycetes</taxon>
        <taxon>Pucciniales</taxon>
        <taxon>Pucciniaceae</taxon>
        <taxon>Puccinia</taxon>
    </lineage>
</organism>
<reference evidence="2" key="4">
    <citation type="submission" date="2025-05" db="UniProtKB">
        <authorList>
            <consortium name="EnsemblFungi"/>
        </authorList>
    </citation>
    <scope>IDENTIFICATION</scope>
    <source>
        <strain evidence="2">isolate 1-1 / race 1 (BBBD)</strain>
    </source>
</reference>
<name>A0A180GCY0_PUCT1</name>
<dbReference type="EnsemblFungi" id="PTTG_28366-t43_1">
    <property type="protein sequence ID" value="PTTG_28366-t43_1-p1"/>
    <property type="gene ID" value="PTTG_28366"/>
</dbReference>
<gene>
    <name evidence="1" type="ORF">PTTG_28366</name>
</gene>
<sequence>MPAKTNLVPASVIGSPALPQRTTAAPKVLQLVSASVKHKAEQARTTLSQPQPRGLSCTAVLSVPFSTISSLYQSRTGIRS</sequence>
<evidence type="ECO:0000313" key="2">
    <source>
        <dbReference type="EnsemblFungi" id="PTTG_28366-t43_1-p1"/>
    </source>
</evidence>